<keyword evidence="1" id="KW-0732">Signal</keyword>
<sequence length="145" mass="15753">MSDFNNDGRVDFVIANEGTDSIGVLFGFHYASFQNPTTYSNDNNQRPMAIIVNDFNNDNYIDIATVFSLTDNLAVLLGYGNASFGPMITYSTGIDSTPYMLAANDFNNDGQMDIVVANYGTNNLGILIGYNNGSFANMTTYSTGL</sequence>
<evidence type="ECO:0000313" key="3">
    <source>
        <dbReference type="Proteomes" id="UP000663874"/>
    </source>
</evidence>
<dbReference type="InterPro" id="IPR028994">
    <property type="entry name" value="Integrin_alpha_N"/>
</dbReference>
<dbReference type="Proteomes" id="UP000663874">
    <property type="component" value="Unassembled WGS sequence"/>
</dbReference>
<dbReference type="PANTHER" id="PTHR46580">
    <property type="entry name" value="SENSOR KINASE-RELATED"/>
    <property type="match status" value="1"/>
</dbReference>
<evidence type="ECO:0000313" key="2">
    <source>
        <dbReference type="EMBL" id="CAF4366702.1"/>
    </source>
</evidence>
<name>A0A820M4D0_9BILA</name>
<dbReference type="Gene3D" id="2.130.10.130">
    <property type="entry name" value="Integrin alpha, N-terminal"/>
    <property type="match status" value="1"/>
</dbReference>
<comment type="caution">
    <text evidence="2">The sequence shown here is derived from an EMBL/GenBank/DDBJ whole genome shotgun (WGS) entry which is preliminary data.</text>
</comment>
<gene>
    <name evidence="2" type="ORF">FNK824_LOCUS42850</name>
</gene>
<reference evidence="2" key="1">
    <citation type="submission" date="2021-02" db="EMBL/GenBank/DDBJ databases">
        <authorList>
            <person name="Nowell W R."/>
        </authorList>
    </citation>
    <scope>NUCLEOTIDE SEQUENCE</scope>
</reference>
<proteinExistence type="predicted"/>
<feature type="non-terminal residue" evidence="2">
    <location>
        <position position="145"/>
    </location>
</feature>
<protein>
    <recommendedName>
        <fullName evidence="4">VCBS repeat-containing protein</fullName>
    </recommendedName>
</protein>
<evidence type="ECO:0000256" key="1">
    <source>
        <dbReference type="ARBA" id="ARBA00022729"/>
    </source>
</evidence>
<dbReference type="InterPro" id="IPR013517">
    <property type="entry name" value="FG-GAP"/>
</dbReference>
<dbReference type="Pfam" id="PF13517">
    <property type="entry name" value="FG-GAP_3"/>
    <property type="match status" value="1"/>
</dbReference>
<dbReference type="AlphaFoldDB" id="A0A820M4D0"/>
<evidence type="ECO:0008006" key="4">
    <source>
        <dbReference type="Google" id="ProtNLM"/>
    </source>
</evidence>
<dbReference type="EMBL" id="CAJOBE010054162">
    <property type="protein sequence ID" value="CAF4366702.1"/>
    <property type="molecule type" value="Genomic_DNA"/>
</dbReference>
<dbReference type="SUPFAM" id="SSF69318">
    <property type="entry name" value="Integrin alpha N-terminal domain"/>
    <property type="match status" value="1"/>
</dbReference>
<organism evidence="2 3">
    <name type="scientific">Rotaria sordida</name>
    <dbReference type="NCBI Taxonomy" id="392033"/>
    <lineage>
        <taxon>Eukaryota</taxon>
        <taxon>Metazoa</taxon>
        <taxon>Spiralia</taxon>
        <taxon>Gnathifera</taxon>
        <taxon>Rotifera</taxon>
        <taxon>Eurotatoria</taxon>
        <taxon>Bdelloidea</taxon>
        <taxon>Philodinida</taxon>
        <taxon>Philodinidae</taxon>
        <taxon>Rotaria</taxon>
    </lineage>
</organism>
<accession>A0A820M4D0</accession>